<dbReference type="Proteomes" id="UP000027195">
    <property type="component" value="Unassembled WGS sequence"/>
</dbReference>
<name>A0A067MU15_BOTB1</name>
<organism evidence="1 2">
    <name type="scientific">Botryobasidium botryosum (strain FD-172 SS1)</name>
    <dbReference type="NCBI Taxonomy" id="930990"/>
    <lineage>
        <taxon>Eukaryota</taxon>
        <taxon>Fungi</taxon>
        <taxon>Dikarya</taxon>
        <taxon>Basidiomycota</taxon>
        <taxon>Agaricomycotina</taxon>
        <taxon>Agaricomycetes</taxon>
        <taxon>Cantharellales</taxon>
        <taxon>Botryobasidiaceae</taxon>
        <taxon>Botryobasidium</taxon>
    </lineage>
</organism>
<dbReference type="InParanoid" id="A0A067MU15"/>
<evidence type="ECO:0000313" key="1">
    <source>
        <dbReference type="EMBL" id="KDQ18200.1"/>
    </source>
</evidence>
<reference evidence="2" key="1">
    <citation type="journal article" date="2014" name="Proc. Natl. Acad. Sci. U.S.A.">
        <title>Extensive sampling of basidiomycete genomes demonstrates inadequacy of the white-rot/brown-rot paradigm for wood decay fungi.</title>
        <authorList>
            <person name="Riley R."/>
            <person name="Salamov A.A."/>
            <person name="Brown D.W."/>
            <person name="Nagy L.G."/>
            <person name="Floudas D."/>
            <person name="Held B.W."/>
            <person name="Levasseur A."/>
            <person name="Lombard V."/>
            <person name="Morin E."/>
            <person name="Otillar R."/>
            <person name="Lindquist E.A."/>
            <person name="Sun H."/>
            <person name="LaButti K.M."/>
            <person name="Schmutz J."/>
            <person name="Jabbour D."/>
            <person name="Luo H."/>
            <person name="Baker S.E."/>
            <person name="Pisabarro A.G."/>
            <person name="Walton J.D."/>
            <person name="Blanchette R.A."/>
            <person name="Henrissat B."/>
            <person name="Martin F."/>
            <person name="Cullen D."/>
            <person name="Hibbett D.S."/>
            <person name="Grigoriev I.V."/>
        </authorList>
    </citation>
    <scope>NUCLEOTIDE SEQUENCE [LARGE SCALE GENOMIC DNA]</scope>
    <source>
        <strain evidence="2">FD-172 SS1</strain>
    </source>
</reference>
<dbReference type="HOGENOM" id="CLU_2120715_0_0_1"/>
<dbReference type="EMBL" id="KL198022">
    <property type="protein sequence ID" value="KDQ18200.1"/>
    <property type="molecule type" value="Genomic_DNA"/>
</dbReference>
<keyword evidence="2" id="KW-1185">Reference proteome</keyword>
<evidence type="ECO:0000313" key="2">
    <source>
        <dbReference type="Proteomes" id="UP000027195"/>
    </source>
</evidence>
<protein>
    <submittedName>
        <fullName evidence="1">Uncharacterized protein</fullName>
    </submittedName>
</protein>
<gene>
    <name evidence="1" type="ORF">BOTBODRAFT_185562</name>
</gene>
<proteinExistence type="predicted"/>
<dbReference type="AlphaFoldDB" id="A0A067MU15"/>
<sequence>MEKVHGISLADRRREMQSMFTDFERQFSRLRFSQIRRLYFKEDIEPHQRGVARPLFLRISFPRLFAYKHGRVDGKTKSDPAPPNFKDLPAEEQADIKLQFNLAARHVPYFAAVK</sequence>
<accession>A0A067MU15</accession>